<dbReference type="EMBL" id="CAMKVN010001363">
    <property type="protein sequence ID" value="CAI2175455.1"/>
    <property type="molecule type" value="Genomic_DNA"/>
</dbReference>
<dbReference type="AlphaFoldDB" id="A0A9W4WZM2"/>
<evidence type="ECO:0000313" key="2">
    <source>
        <dbReference type="Proteomes" id="UP001153678"/>
    </source>
</evidence>
<accession>A0A9W4WZM2</accession>
<comment type="caution">
    <text evidence="1">The sequence shown here is derived from an EMBL/GenBank/DDBJ whole genome shotgun (WGS) entry which is preliminary data.</text>
</comment>
<organism evidence="1 2">
    <name type="scientific">Funneliformis geosporum</name>
    <dbReference type="NCBI Taxonomy" id="1117311"/>
    <lineage>
        <taxon>Eukaryota</taxon>
        <taxon>Fungi</taxon>
        <taxon>Fungi incertae sedis</taxon>
        <taxon>Mucoromycota</taxon>
        <taxon>Glomeromycotina</taxon>
        <taxon>Glomeromycetes</taxon>
        <taxon>Glomerales</taxon>
        <taxon>Glomeraceae</taxon>
        <taxon>Funneliformis</taxon>
    </lineage>
</organism>
<gene>
    <name evidence="1" type="ORF">FWILDA_LOCUS7102</name>
</gene>
<keyword evidence="2" id="KW-1185">Reference proteome</keyword>
<proteinExistence type="predicted"/>
<name>A0A9W4WZM2_9GLOM</name>
<reference evidence="1" key="1">
    <citation type="submission" date="2022-08" db="EMBL/GenBank/DDBJ databases">
        <authorList>
            <person name="Kallberg Y."/>
            <person name="Tangrot J."/>
            <person name="Rosling A."/>
        </authorList>
    </citation>
    <scope>NUCLEOTIDE SEQUENCE</scope>
    <source>
        <strain evidence="1">Wild A</strain>
    </source>
</reference>
<evidence type="ECO:0000313" key="1">
    <source>
        <dbReference type="EMBL" id="CAI2175455.1"/>
    </source>
</evidence>
<protein>
    <submittedName>
        <fullName evidence="1">18387_t:CDS:1</fullName>
    </submittedName>
</protein>
<dbReference type="Proteomes" id="UP001153678">
    <property type="component" value="Unassembled WGS sequence"/>
</dbReference>
<sequence>MNEPKLLGFNKSEFFHPSSKGYPKPIIDISNYGELAIRTTS</sequence>